<keyword evidence="4 6" id="KW-0808">Transferase</keyword>
<keyword evidence="5 6" id="KW-0949">S-adenosyl-L-methionine</keyword>
<evidence type="ECO:0000256" key="6">
    <source>
        <dbReference type="HAMAP-Rule" id="MF_01877"/>
    </source>
</evidence>
<evidence type="ECO:0000259" key="7">
    <source>
        <dbReference type="Pfam" id="PF00590"/>
    </source>
</evidence>
<sequence length="223" mass="24620">MSVLYLVATPIGNLEDLTFRAARLLAEVDLIVAEDTRQTKILLNKYGIKTPLTSYHKFNIKEKTDYLLALLQGGKTLALVSDSGMPLISDPGYELVCSAVVSGVTVVPVPGSSASLAALVVSGLPTDKFIFEGFLPKKPGKKRKVLEALKELEHSIIIYESPYRVLKTLIEVQNVLGERQVAVCRELTKKFEEIIRGKVGEVIEQIKDRRLKGEVVMVIEGLR</sequence>
<evidence type="ECO:0000256" key="3">
    <source>
        <dbReference type="ARBA" id="ARBA00022603"/>
    </source>
</evidence>
<keyword evidence="1 6" id="KW-0963">Cytoplasm</keyword>
<evidence type="ECO:0000256" key="2">
    <source>
        <dbReference type="ARBA" id="ARBA00022552"/>
    </source>
</evidence>
<dbReference type="EC" id="2.1.1.198" evidence="6"/>
<comment type="similarity">
    <text evidence="6">Belongs to the methyltransferase superfamily. RsmI family.</text>
</comment>
<feature type="domain" description="Tetrapyrrole methylase" evidence="7">
    <location>
        <begin position="4"/>
        <end position="202"/>
    </location>
</feature>
<dbReference type="Pfam" id="PF00590">
    <property type="entry name" value="TP_methylase"/>
    <property type="match status" value="1"/>
</dbReference>
<dbReference type="PANTHER" id="PTHR46111">
    <property type="entry name" value="RIBOSOMAL RNA SMALL SUBUNIT METHYLTRANSFERASE I"/>
    <property type="match status" value="1"/>
</dbReference>
<dbReference type="PANTHER" id="PTHR46111:SF1">
    <property type="entry name" value="RIBOSOMAL RNA SMALL SUBUNIT METHYLTRANSFERASE I"/>
    <property type="match status" value="1"/>
</dbReference>
<accession>A0A2H0XVN6</accession>
<dbReference type="SUPFAM" id="SSF53790">
    <property type="entry name" value="Tetrapyrrole methylase"/>
    <property type="match status" value="1"/>
</dbReference>
<evidence type="ECO:0000313" key="9">
    <source>
        <dbReference type="Proteomes" id="UP000231343"/>
    </source>
</evidence>
<organism evidence="8 9">
    <name type="scientific">Candidatus Saganbacteria bacterium CG08_land_8_20_14_0_20_45_16</name>
    <dbReference type="NCBI Taxonomy" id="2014293"/>
    <lineage>
        <taxon>Bacteria</taxon>
        <taxon>Bacillati</taxon>
        <taxon>Saganbacteria</taxon>
    </lineage>
</organism>
<evidence type="ECO:0000256" key="1">
    <source>
        <dbReference type="ARBA" id="ARBA00022490"/>
    </source>
</evidence>
<dbReference type="InterPro" id="IPR008189">
    <property type="entry name" value="rRNA_ssu_MeTfrase_I"/>
</dbReference>
<dbReference type="InterPro" id="IPR000878">
    <property type="entry name" value="4pyrrol_Mease"/>
</dbReference>
<comment type="subcellular location">
    <subcellularLocation>
        <location evidence="6">Cytoplasm</location>
    </subcellularLocation>
</comment>
<dbReference type="EMBL" id="PEYM01000105">
    <property type="protein sequence ID" value="PIS29020.1"/>
    <property type="molecule type" value="Genomic_DNA"/>
</dbReference>
<dbReference type="CDD" id="cd11648">
    <property type="entry name" value="RsmI"/>
    <property type="match status" value="1"/>
</dbReference>
<keyword evidence="2 6" id="KW-0698">rRNA processing</keyword>
<dbReference type="AlphaFoldDB" id="A0A2H0XVN6"/>
<name>A0A2H0XVN6_UNCSA</name>
<dbReference type="Gene3D" id="3.40.1010.10">
    <property type="entry name" value="Cobalt-precorrin-4 Transmethylase, Domain 1"/>
    <property type="match status" value="1"/>
</dbReference>
<dbReference type="Gene3D" id="3.30.950.10">
    <property type="entry name" value="Methyltransferase, Cobalt-precorrin-4 Transmethylase, Domain 2"/>
    <property type="match status" value="1"/>
</dbReference>
<dbReference type="PROSITE" id="PS01296">
    <property type="entry name" value="RSMI"/>
    <property type="match status" value="1"/>
</dbReference>
<dbReference type="Proteomes" id="UP000231343">
    <property type="component" value="Unassembled WGS sequence"/>
</dbReference>
<evidence type="ECO:0000313" key="8">
    <source>
        <dbReference type="EMBL" id="PIS29020.1"/>
    </source>
</evidence>
<dbReference type="GO" id="GO:0070677">
    <property type="term" value="F:rRNA (cytosine-2'-O-)-methyltransferase activity"/>
    <property type="evidence" value="ECO:0007669"/>
    <property type="project" value="UniProtKB-UniRule"/>
</dbReference>
<dbReference type="InterPro" id="IPR035996">
    <property type="entry name" value="4pyrrol_Methylase_sf"/>
</dbReference>
<keyword evidence="3 6" id="KW-0489">Methyltransferase</keyword>
<comment type="function">
    <text evidence="6">Catalyzes the 2'-O-methylation of the ribose of cytidine 1402 (C1402) in 16S rRNA.</text>
</comment>
<comment type="caution">
    <text evidence="8">The sequence shown here is derived from an EMBL/GenBank/DDBJ whole genome shotgun (WGS) entry which is preliminary data.</text>
</comment>
<dbReference type="NCBIfam" id="TIGR00096">
    <property type="entry name" value="16S rRNA (cytidine(1402)-2'-O)-methyltransferase"/>
    <property type="match status" value="1"/>
</dbReference>
<dbReference type="HAMAP" id="MF_01877">
    <property type="entry name" value="16SrRNA_methyltr_I"/>
    <property type="match status" value="1"/>
</dbReference>
<dbReference type="PIRSF" id="PIRSF005917">
    <property type="entry name" value="MTase_YraL"/>
    <property type="match status" value="1"/>
</dbReference>
<dbReference type="InterPro" id="IPR014777">
    <property type="entry name" value="4pyrrole_Mease_sub1"/>
</dbReference>
<reference evidence="8 9" key="1">
    <citation type="submission" date="2017-09" db="EMBL/GenBank/DDBJ databases">
        <title>Depth-based differentiation of microbial function through sediment-hosted aquifers and enrichment of novel symbionts in the deep terrestrial subsurface.</title>
        <authorList>
            <person name="Probst A.J."/>
            <person name="Ladd B."/>
            <person name="Jarett J.K."/>
            <person name="Geller-Mcgrath D.E."/>
            <person name="Sieber C.M."/>
            <person name="Emerson J.B."/>
            <person name="Anantharaman K."/>
            <person name="Thomas B.C."/>
            <person name="Malmstrom R."/>
            <person name="Stieglmeier M."/>
            <person name="Klingl A."/>
            <person name="Woyke T."/>
            <person name="Ryan C.M."/>
            <person name="Banfield J.F."/>
        </authorList>
    </citation>
    <scope>NUCLEOTIDE SEQUENCE [LARGE SCALE GENOMIC DNA]</scope>
    <source>
        <strain evidence="8">CG08_land_8_20_14_0_20_45_16</strain>
    </source>
</reference>
<evidence type="ECO:0000256" key="5">
    <source>
        <dbReference type="ARBA" id="ARBA00022691"/>
    </source>
</evidence>
<proteinExistence type="inferred from homology"/>
<dbReference type="InterPro" id="IPR014776">
    <property type="entry name" value="4pyrrole_Mease_sub2"/>
</dbReference>
<comment type="catalytic activity">
    <reaction evidence="6">
        <text>cytidine(1402) in 16S rRNA + S-adenosyl-L-methionine = 2'-O-methylcytidine(1402) in 16S rRNA + S-adenosyl-L-homocysteine + H(+)</text>
        <dbReference type="Rhea" id="RHEA:42924"/>
        <dbReference type="Rhea" id="RHEA-COMP:10285"/>
        <dbReference type="Rhea" id="RHEA-COMP:10286"/>
        <dbReference type="ChEBI" id="CHEBI:15378"/>
        <dbReference type="ChEBI" id="CHEBI:57856"/>
        <dbReference type="ChEBI" id="CHEBI:59789"/>
        <dbReference type="ChEBI" id="CHEBI:74495"/>
        <dbReference type="ChEBI" id="CHEBI:82748"/>
        <dbReference type="EC" id="2.1.1.198"/>
    </reaction>
</comment>
<gene>
    <name evidence="6 8" type="primary">rsmI</name>
    <name evidence="8" type="ORF">COT42_06430</name>
</gene>
<protein>
    <recommendedName>
        <fullName evidence="6">Ribosomal RNA small subunit methyltransferase I</fullName>
        <ecNumber evidence="6">2.1.1.198</ecNumber>
    </recommendedName>
    <alternativeName>
        <fullName evidence="6">16S rRNA 2'-O-ribose C1402 methyltransferase</fullName>
    </alternativeName>
    <alternativeName>
        <fullName evidence="6">rRNA (cytidine-2'-O-)-methyltransferase RsmI</fullName>
    </alternativeName>
</protein>
<dbReference type="GO" id="GO:0005737">
    <property type="term" value="C:cytoplasm"/>
    <property type="evidence" value="ECO:0007669"/>
    <property type="project" value="UniProtKB-SubCell"/>
</dbReference>
<dbReference type="FunFam" id="3.40.1010.10:FF:000007">
    <property type="entry name" value="Ribosomal RNA small subunit methyltransferase I"/>
    <property type="match status" value="1"/>
</dbReference>
<dbReference type="InterPro" id="IPR018063">
    <property type="entry name" value="SAM_MeTrfase_RsmI_CS"/>
</dbReference>
<evidence type="ECO:0000256" key="4">
    <source>
        <dbReference type="ARBA" id="ARBA00022679"/>
    </source>
</evidence>
<dbReference type="FunFam" id="3.30.950.10:FF:000002">
    <property type="entry name" value="Ribosomal RNA small subunit methyltransferase I"/>
    <property type="match status" value="1"/>
</dbReference>